<dbReference type="AlphaFoldDB" id="A0AAU9PAN8"/>
<proteinExistence type="predicted"/>
<protein>
    <submittedName>
        <fullName evidence="1">Uncharacterized protein</fullName>
    </submittedName>
</protein>
<reference evidence="1 2" key="1">
    <citation type="submission" date="2022-01" db="EMBL/GenBank/DDBJ databases">
        <authorList>
            <person name="Xiong W."/>
            <person name="Schranz E."/>
        </authorList>
    </citation>
    <scope>NUCLEOTIDE SEQUENCE [LARGE SCALE GENOMIC DNA]</scope>
</reference>
<name>A0AAU9PAN8_9ASTR</name>
<accession>A0AAU9PAN8</accession>
<comment type="caution">
    <text evidence="1">The sequence shown here is derived from an EMBL/GenBank/DDBJ whole genome shotgun (WGS) entry which is preliminary data.</text>
</comment>
<dbReference type="Proteomes" id="UP001157418">
    <property type="component" value="Unassembled WGS sequence"/>
</dbReference>
<keyword evidence="2" id="KW-1185">Reference proteome</keyword>
<dbReference type="EMBL" id="CAKMRJ010005523">
    <property type="protein sequence ID" value="CAH1447340.1"/>
    <property type="molecule type" value="Genomic_DNA"/>
</dbReference>
<gene>
    <name evidence="1" type="ORF">LVIROSA_LOCUS32955</name>
</gene>
<evidence type="ECO:0000313" key="2">
    <source>
        <dbReference type="Proteomes" id="UP001157418"/>
    </source>
</evidence>
<organism evidence="1 2">
    <name type="scientific">Lactuca virosa</name>
    <dbReference type="NCBI Taxonomy" id="75947"/>
    <lineage>
        <taxon>Eukaryota</taxon>
        <taxon>Viridiplantae</taxon>
        <taxon>Streptophyta</taxon>
        <taxon>Embryophyta</taxon>
        <taxon>Tracheophyta</taxon>
        <taxon>Spermatophyta</taxon>
        <taxon>Magnoliopsida</taxon>
        <taxon>eudicotyledons</taxon>
        <taxon>Gunneridae</taxon>
        <taxon>Pentapetalae</taxon>
        <taxon>asterids</taxon>
        <taxon>campanulids</taxon>
        <taxon>Asterales</taxon>
        <taxon>Asteraceae</taxon>
        <taxon>Cichorioideae</taxon>
        <taxon>Cichorieae</taxon>
        <taxon>Lactucinae</taxon>
        <taxon>Lactuca</taxon>
    </lineage>
</organism>
<sequence length="68" mass="7981">MESSSCRFRKTCRFKACRPVSIFILDIRKLVYARMESGSGNGDSEVQRKCLSFSISWMDLKHQIRSRF</sequence>
<evidence type="ECO:0000313" key="1">
    <source>
        <dbReference type="EMBL" id="CAH1447340.1"/>
    </source>
</evidence>